<evidence type="ECO:0000313" key="9">
    <source>
        <dbReference type="EMBL" id="SON58169.1"/>
    </source>
</evidence>
<dbReference type="Proteomes" id="UP000223606">
    <property type="component" value="Chromosome 1"/>
</dbReference>
<dbReference type="CDD" id="cd16913">
    <property type="entry name" value="YkuD_like"/>
    <property type="match status" value="1"/>
</dbReference>
<accession>A0A2C9DDC6</accession>
<protein>
    <submittedName>
        <fullName evidence="9">L,D-transpeptidase catalytic domain</fullName>
    </submittedName>
</protein>
<dbReference type="PANTHER" id="PTHR38589">
    <property type="entry name" value="BLR0621 PROTEIN"/>
    <property type="match status" value="1"/>
</dbReference>
<dbReference type="KEGG" id="hdi:HDIA_4628"/>
<keyword evidence="5 7" id="KW-0573">Peptidoglycan synthesis</keyword>
<evidence type="ECO:0000256" key="4">
    <source>
        <dbReference type="ARBA" id="ARBA00022960"/>
    </source>
</evidence>
<keyword evidence="10" id="KW-1185">Reference proteome</keyword>
<keyword evidence="3" id="KW-0808">Transferase</keyword>
<dbReference type="InterPro" id="IPR038063">
    <property type="entry name" value="Transpep_catalytic_dom"/>
</dbReference>
<sequence length="190" mass="20850">MRLSRSGGGQSSRFRDHAPDLTVHLISASRTAGRLAGAGFDLRCAIGRAGITARKREGDGASPAGRFAILGGYYRADRIGRPETALPLRPIRSQDGWCDAPGDRNYNRPVRLPYAASHERLWRDDHLYDIVLVLDANLTRRRRGRGSAIFFHLARSGYAPTEGCVAVSLADMKKLLAKIRPGSAIVFPLR</sequence>
<keyword evidence="4 7" id="KW-0133">Cell shape</keyword>
<dbReference type="PANTHER" id="PTHR38589:SF1">
    <property type="entry name" value="BLR0621 PROTEIN"/>
    <property type="match status" value="1"/>
</dbReference>
<dbReference type="Pfam" id="PF03734">
    <property type="entry name" value="YkuD"/>
    <property type="match status" value="1"/>
</dbReference>
<feature type="domain" description="L,D-TPase catalytic" evidence="8">
    <location>
        <begin position="12"/>
        <end position="188"/>
    </location>
</feature>
<dbReference type="GO" id="GO:0004180">
    <property type="term" value="F:carboxypeptidase activity"/>
    <property type="evidence" value="ECO:0007669"/>
    <property type="project" value="UniProtKB-ARBA"/>
</dbReference>
<evidence type="ECO:0000256" key="3">
    <source>
        <dbReference type="ARBA" id="ARBA00022679"/>
    </source>
</evidence>
<evidence type="ECO:0000256" key="2">
    <source>
        <dbReference type="ARBA" id="ARBA00005992"/>
    </source>
</evidence>
<comment type="similarity">
    <text evidence="2">Belongs to the YkuD family.</text>
</comment>
<feature type="active site" description="Nucleophile" evidence="7">
    <location>
        <position position="164"/>
    </location>
</feature>
<proteinExistence type="inferred from homology"/>
<dbReference type="UniPathway" id="UPA00219"/>
<dbReference type="GO" id="GO:0009252">
    <property type="term" value="P:peptidoglycan biosynthetic process"/>
    <property type="evidence" value="ECO:0007669"/>
    <property type="project" value="UniProtKB-UniPathway"/>
</dbReference>
<evidence type="ECO:0000259" key="8">
    <source>
        <dbReference type="PROSITE" id="PS52029"/>
    </source>
</evidence>
<evidence type="ECO:0000256" key="7">
    <source>
        <dbReference type="PROSITE-ProRule" id="PRU01373"/>
    </source>
</evidence>
<dbReference type="InterPro" id="IPR005490">
    <property type="entry name" value="LD_TPept_cat_dom"/>
</dbReference>
<dbReference type="GO" id="GO:0016740">
    <property type="term" value="F:transferase activity"/>
    <property type="evidence" value="ECO:0007669"/>
    <property type="project" value="UniProtKB-KW"/>
</dbReference>
<evidence type="ECO:0000256" key="6">
    <source>
        <dbReference type="ARBA" id="ARBA00023316"/>
    </source>
</evidence>
<evidence type="ECO:0000256" key="1">
    <source>
        <dbReference type="ARBA" id="ARBA00004752"/>
    </source>
</evidence>
<keyword evidence="6 7" id="KW-0961">Cell wall biogenesis/degradation</keyword>
<dbReference type="EMBL" id="LT960614">
    <property type="protein sequence ID" value="SON58169.1"/>
    <property type="molecule type" value="Genomic_DNA"/>
</dbReference>
<dbReference type="SUPFAM" id="SSF141523">
    <property type="entry name" value="L,D-transpeptidase catalytic domain-like"/>
    <property type="match status" value="1"/>
</dbReference>
<dbReference type="GO" id="GO:0008360">
    <property type="term" value="P:regulation of cell shape"/>
    <property type="evidence" value="ECO:0007669"/>
    <property type="project" value="UniProtKB-UniRule"/>
</dbReference>
<dbReference type="OrthoDB" id="9804204at2"/>
<dbReference type="PROSITE" id="PS52029">
    <property type="entry name" value="LD_TPASE"/>
    <property type="match status" value="1"/>
</dbReference>
<name>A0A2C9DDC6_9HYPH</name>
<reference evidence="10" key="1">
    <citation type="submission" date="2017-09" db="EMBL/GenBank/DDBJ databases">
        <title>Genome sequence of Nannocystis excedens DSM 71.</title>
        <authorList>
            <person name="Blom J."/>
        </authorList>
    </citation>
    <scope>NUCLEOTIDE SEQUENCE [LARGE SCALE GENOMIC DNA]</scope>
    <source>
        <strain evidence="10">type strain: E19</strain>
    </source>
</reference>
<organism evidence="9 10">
    <name type="scientific">Hartmannibacter diazotrophicus</name>
    <dbReference type="NCBI Taxonomy" id="1482074"/>
    <lineage>
        <taxon>Bacteria</taxon>
        <taxon>Pseudomonadati</taxon>
        <taxon>Pseudomonadota</taxon>
        <taxon>Alphaproteobacteria</taxon>
        <taxon>Hyphomicrobiales</taxon>
        <taxon>Pleomorphomonadaceae</taxon>
        <taxon>Hartmannibacter</taxon>
    </lineage>
</organism>
<dbReference type="GO" id="GO:0071555">
    <property type="term" value="P:cell wall organization"/>
    <property type="evidence" value="ECO:0007669"/>
    <property type="project" value="UniProtKB-UniRule"/>
</dbReference>
<dbReference type="AlphaFoldDB" id="A0A2C9DDC6"/>
<evidence type="ECO:0000256" key="5">
    <source>
        <dbReference type="ARBA" id="ARBA00022984"/>
    </source>
</evidence>
<comment type="pathway">
    <text evidence="1 7">Cell wall biogenesis; peptidoglycan biosynthesis.</text>
</comment>
<gene>
    <name evidence="9" type="ORF">HDIA_4628</name>
</gene>
<feature type="active site" description="Proton donor/acceptor" evidence="7">
    <location>
        <position position="152"/>
    </location>
</feature>
<evidence type="ECO:0000313" key="10">
    <source>
        <dbReference type="Proteomes" id="UP000223606"/>
    </source>
</evidence>
<dbReference type="RefSeq" id="WP_099558396.1">
    <property type="nucleotide sequence ID" value="NZ_LT960614.1"/>
</dbReference>